<reference evidence="8 9" key="1">
    <citation type="submission" date="2019-04" db="EMBL/GenBank/DDBJ databases">
        <authorList>
            <consortium name="Wellcome Sanger Institute Data Sharing"/>
        </authorList>
    </citation>
    <scope>NUCLEOTIDE SEQUENCE [LARGE SCALE GENOMIC DNA]</scope>
</reference>
<feature type="domain" description="TMC" evidence="7">
    <location>
        <begin position="293"/>
        <end position="399"/>
    </location>
</feature>
<dbReference type="Pfam" id="PF07810">
    <property type="entry name" value="TMC"/>
    <property type="match status" value="1"/>
</dbReference>
<feature type="transmembrane region" description="Helical" evidence="6">
    <location>
        <begin position="121"/>
        <end position="143"/>
    </location>
</feature>
<evidence type="ECO:0000256" key="2">
    <source>
        <dbReference type="ARBA" id="ARBA00006510"/>
    </source>
</evidence>
<evidence type="ECO:0000256" key="6">
    <source>
        <dbReference type="RuleBase" id="RU310713"/>
    </source>
</evidence>
<evidence type="ECO:0000313" key="8">
    <source>
        <dbReference type="Ensembl" id="ENSSFOP00015016114.2"/>
    </source>
</evidence>
<evidence type="ECO:0000256" key="3">
    <source>
        <dbReference type="ARBA" id="ARBA00022692"/>
    </source>
</evidence>
<dbReference type="PANTHER" id="PTHR23302:SF5">
    <property type="entry name" value="TRANSMEMBRANE CHANNEL-LIKE PROTEIN 5"/>
    <property type="match status" value="1"/>
</dbReference>
<keyword evidence="4 6" id="KW-1133">Transmembrane helix</keyword>
<protein>
    <recommendedName>
        <fullName evidence="6">Transmembrane channel-like protein</fullName>
    </recommendedName>
</protein>
<feature type="transmembrane region" description="Helical" evidence="6">
    <location>
        <begin position="193"/>
        <end position="213"/>
    </location>
</feature>
<dbReference type="Ensembl" id="ENSSFOT00015016300.2">
    <property type="protein sequence ID" value="ENSSFOP00015016114.2"/>
    <property type="gene ID" value="ENSSFOG00015010376.2"/>
</dbReference>
<dbReference type="GO" id="GO:0005886">
    <property type="term" value="C:plasma membrane"/>
    <property type="evidence" value="ECO:0007669"/>
    <property type="project" value="InterPro"/>
</dbReference>
<accession>A0A8C9RGS6</accession>
<comment type="subcellular location">
    <subcellularLocation>
        <location evidence="1 6">Membrane</location>
        <topology evidence="1 6">Multi-pass membrane protein</topology>
    </subcellularLocation>
</comment>
<feature type="transmembrane region" description="Helical" evidence="6">
    <location>
        <begin position="303"/>
        <end position="322"/>
    </location>
</feature>
<evidence type="ECO:0000256" key="5">
    <source>
        <dbReference type="ARBA" id="ARBA00023136"/>
    </source>
</evidence>
<feature type="transmembrane region" description="Helical" evidence="6">
    <location>
        <begin position="260"/>
        <end position="283"/>
    </location>
</feature>
<sequence length="530" mass="60389">MALNCPNGYSSLRRCGAAMEAVRQTMQLWQSIMKEIGGRFGTSVLSYFSFLKWLLMFNIFSFLVNFGFITIPQLVQGSNITNCQGFKGLELITGAGHFRQTVMYYGAYSGSEVNSRYNMQLAYFFTIAAYLVLCAVSLIYSMASSFRRNFVLSDAASVSAWRLLCSWDFNVVNEKAVKLLSMSERMKKLGGHLCAWVLSIGLAASSCVAIYYLCQYSLGVLDEASALLLPFVVSLLNLVIPLLCSLLTQMEHYSNPRTQIYVIILRNVLLKMSILGILCYHWMNNVAQSNLTCWENLVGQELYRLVIVDFFFLMIGSFFGEFLRRVIGTKLIPKLGVPEFDVARNVLDLIFAQTLAWIGIYFSPLLPIMQMIKFFLLFYVKKISLSQNCQPPRRSGRAAQMQTFFIALLFIPSFVGALSMVAYTVWCLKPSDICGPFQGLNTTYEAVSIWMESVDRLQFNWVIWIYDKMITSELFFFLLSLIILVLIYFFWQITQGRKLLITLLKEQIVNVSSCFNVSAVQFGHFTNYCT</sequence>
<keyword evidence="3 6" id="KW-0812">Transmembrane</keyword>
<feature type="transmembrane region" description="Helical" evidence="6">
    <location>
        <begin position="50"/>
        <end position="71"/>
    </location>
</feature>
<dbReference type="PANTHER" id="PTHR23302">
    <property type="entry name" value="TRANSMEMBRANE CHANNEL-RELATED"/>
    <property type="match status" value="1"/>
</dbReference>
<gene>
    <name evidence="8" type="primary">TMC5</name>
</gene>
<dbReference type="InterPro" id="IPR012496">
    <property type="entry name" value="TMC_dom"/>
</dbReference>
<organism evidence="8 9">
    <name type="scientific">Scleropages formosus</name>
    <name type="common">Asian bonytongue</name>
    <name type="synonym">Osteoglossum formosum</name>
    <dbReference type="NCBI Taxonomy" id="113540"/>
    <lineage>
        <taxon>Eukaryota</taxon>
        <taxon>Metazoa</taxon>
        <taxon>Chordata</taxon>
        <taxon>Craniata</taxon>
        <taxon>Vertebrata</taxon>
        <taxon>Euteleostomi</taxon>
        <taxon>Actinopterygii</taxon>
        <taxon>Neopterygii</taxon>
        <taxon>Teleostei</taxon>
        <taxon>Osteoglossocephala</taxon>
        <taxon>Osteoglossomorpha</taxon>
        <taxon>Osteoglossiformes</taxon>
        <taxon>Osteoglossidae</taxon>
        <taxon>Scleropages</taxon>
    </lineage>
</organism>
<dbReference type="Proteomes" id="UP000694397">
    <property type="component" value="Chromosome 20"/>
</dbReference>
<evidence type="ECO:0000256" key="4">
    <source>
        <dbReference type="ARBA" id="ARBA00022989"/>
    </source>
</evidence>
<dbReference type="GeneTree" id="ENSGT01050000244894"/>
<feature type="transmembrane region" description="Helical" evidence="6">
    <location>
        <begin position="474"/>
        <end position="491"/>
    </location>
</feature>
<feature type="transmembrane region" description="Helical" evidence="6">
    <location>
        <begin position="225"/>
        <end position="248"/>
    </location>
</feature>
<dbReference type="InterPro" id="IPR038900">
    <property type="entry name" value="TMC"/>
</dbReference>
<evidence type="ECO:0000313" key="9">
    <source>
        <dbReference type="Proteomes" id="UP000694397"/>
    </source>
</evidence>
<feature type="transmembrane region" description="Helical" evidence="6">
    <location>
        <begin position="404"/>
        <end position="426"/>
    </location>
</feature>
<dbReference type="GO" id="GO:0008381">
    <property type="term" value="F:mechanosensitive monoatomic ion channel activity"/>
    <property type="evidence" value="ECO:0007669"/>
    <property type="project" value="TreeGrafter"/>
</dbReference>
<reference evidence="8" key="3">
    <citation type="submission" date="2025-09" db="UniProtKB">
        <authorList>
            <consortium name="Ensembl"/>
        </authorList>
    </citation>
    <scope>IDENTIFICATION</scope>
</reference>
<evidence type="ECO:0000259" key="7">
    <source>
        <dbReference type="Pfam" id="PF07810"/>
    </source>
</evidence>
<evidence type="ECO:0000256" key="1">
    <source>
        <dbReference type="ARBA" id="ARBA00004141"/>
    </source>
</evidence>
<keyword evidence="9" id="KW-1185">Reference proteome</keyword>
<feature type="transmembrane region" description="Helical" evidence="6">
    <location>
        <begin position="368"/>
        <end position="384"/>
    </location>
</feature>
<comment type="similarity">
    <text evidence="2 6">Belongs to the TMC family.</text>
</comment>
<reference evidence="8" key="2">
    <citation type="submission" date="2025-08" db="UniProtKB">
        <authorList>
            <consortium name="Ensembl"/>
        </authorList>
    </citation>
    <scope>IDENTIFICATION</scope>
</reference>
<keyword evidence="5 6" id="KW-0472">Membrane</keyword>
<proteinExistence type="inferred from homology"/>
<dbReference type="AlphaFoldDB" id="A0A8C9RGS6"/>
<name>A0A8C9RGS6_SCLFO</name>